<reference evidence="1" key="1">
    <citation type="submission" date="2021-01" db="EMBL/GenBank/DDBJ databases">
        <authorList>
            <person name="Corre E."/>
            <person name="Pelletier E."/>
            <person name="Niang G."/>
            <person name="Scheremetjew M."/>
            <person name="Finn R."/>
            <person name="Kale V."/>
            <person name="Holt S."/>
            <person name="Cochrane G."/>
            <person name="Meng A."/>
            <person name="Brown T."/>
            <person name="Cohen L."/>
        </authorList>
    </citation>
    <scope>NUCLEOTIDE SEQUENCE</scope>
</reference>
<protein>
    <submittedName>
        <fullName evidence="1">Uncharacterized protein</fullName>
    </submittedName>
</protein>
<name>A0A7S1A5R9_NOCSC</name>
<gene>
    <name evidence="1" type="ORF">NSCI0253_LOCUS17049</name>
</gene>
<accession>A0A7S1A5R9</accession>
<evidence type="ECO:0000313" key="1">
    <source>
        <dbReference type="EMBL" id="CAD8842701.1"/>
    </source>
</evidence>
<proteinExistence type="predicted"/>
<dbReference type="AlphaFoldDB" id="A0A7S1A5R9"/>
<sequence>MEKSKKVMPTAISIDTHDTVQDGPDDLYFEDPVNPSQLETNGASVVDIATPTDSACAEQEASPRVHGRSAIAPALGESMLRVFREPDKILQLDLAPLHRLQDLCNDVVASQDKATMRAVALVNHFATINEDLLGPGSELQMFISVIGNTSAAKDVTCAQLLGKGKLAVSGKEMTTAAPVYYTVLQRTDGGTVDRYKADFRGHTVYAGEDAEALRGVVLRLMEQIRDTADQHTSDKLAILVESGEEAVPSFILNNIGMMPTATAGTDTVWEQQNRELNFQRDRKGGVLVICVHLEQATDKSAAFLDLDVVKEYKANPAQSNFQIIVARTKADIWECVEYQNCTTFKDVYDLIFGEIERKLPGVDMYMVTGWRANDPRDEGACRDKFEHTMDEVFARVIRENPEEVFSPWRKKLDERLGTERLKQKYHSLVRQQGEHFLRVAQSCLEQGQRSLKQRVTDIYNQTKTLSNRSLAGDIPELCLLVEKLASVVRSNNLERPSSACVELEVIRTEAMKMQQTFAEEFRQLHRTYGDLVRTAHGGDVASIVKHFNAAGLAMNGESHHSFWARMVRLKANAHTVAKLYELPWVSTREINSWTKTSTVRNSSDVEHFLLIHVLNRVKCVFREELAPLFSRWIAYYVQQSYTLAMKLAFLSERGAPMKGNIGLERVLERVLEKIYHDDVYELIMKKALDRQPSFVERISVERDRREEVCAQKRSVERWSARSHEVNDHGDRQGELFWDFLSNVVFGVADVENNKDTMQRDSTKNATSVRKILNENPTRIFNPSLFLKLDDDEGEYLNQIGRFFFEELLTRCITFFFRETEATLDFLYAENRYEVDAEFLFKNVYFQAKEDAKSTEPDLFREHEAKLDVFPPVQRYQGYNMRQLLKDGLVTFKGAVGERRCPECEYPLSMPFCGVTGKKHVEQINESRGMQPHAGLDPFSGIVDCDVAMPDLSYQWPEAAIPGYRALLHDEVSSIAKKFLGKFFDDKDDCLNALRTKANKYSVKYRELLEVQRYLTAAQKV</sequence>
<organism evidence="1">
    <name type="scientific">Noctiluca scintillans</name>
    <name type="common">Sea sparkle</name>
    <name type="synonym">Red tide dinoflagellate</name>
    <dbReference type="NCBI Taxonomy" id="2966"/>
    <lineage>
        <taxon>Eukaryota</taxon>
        <taxon>Sar</taxon>
        <taxon>Alveolata</taxon>
        <taxon>Dinophyceae</taxon>
        <taxon>Noctilucales</taxon>
        <taxon>Noctilucaceae</taxon>
        <taxon>Noctiluca</taxon>
    </lineage>
</organism>
<dbReference type="EMBL" id="HBFQ01024173">
    <property type="protein sequence ID" value="CAD8842701.1"/>
    <property type="molecule type" value="Transcribed_RNA"/>
</dbReference>